<comment type="caution">
    <text evidence="1">The sequence shown here is derived from an EMBL/GenBank/DDBJ whole genome shotgun (WGS) entry which is preliminary data.</text>
</comment>
<protein>
    <submittedName>
        <fullName evidence="1">Uncharacterized protein</fullName>
    </submittedName>
</protein>
<keyword evidence="2" id="KW-1185">Reference proteome</keyword>
<evidence type="ECO:0000313" key="1">
    <source>
        <dbReference type="EMBL" id="KXF76558.1"/>
    </source>
</evidence>
<dbReference type="Proteomes" id="UP000070107">
    <property type="component" value="Unassembled WGS sequence"/>
</dbReference>
<proteinExistence type="predicted"/>
<evidence type="ECO:0000313" key="2">
    <source>
        <dbReference type="Proteomes" id="UP000070107"/>
    </source>
</evidence>
<reference evidence="1 2" key="1">
    <citation type="submission" date="2015-11" db="EMBL/GenBank/DDBJ databases">
        <title>Draft genome sequence of Paramesorhizobium deserti A-3-E, a strain highly resistant to diverse beta-lactam antibiotics.</title>
        <authorList>
            <person name="Lv R."/>
            <person name="Yang X."/>
            <person name="Fang N."/>
            <person name="Guo J."/>
            <person name="Luo X."/>
            <person name="Peng F."/>
            <person name="Yang R."/>
            <person name="Cui Y."/>
            <person name="Fang C."/>
            <person name="Song Y."/>
        </authorList>
    </citation>
    <scope>NUCLEOTIDE SEQUENCE [LARGE SCALE GENOMIC DNA]</scope>
    <source>
        <strain evidence="1 2">A-3-E</strain>
    </source>
</reference>
<accession>A0A135HTR4</accession>
<dbReference type="AlphaFoldDB" id="A0A135HTR4"/>
<organism evidence="1 2">
    <name type="scientific">Paramesorhizobium deserti</name>
    <dbReference type="NCBI Taxonomy" id="1494590"/>
    <lineage>
        <taxon>Bacteria</taxon>
        <taxon>Pseudomonadati</taxon>
        <taxon>Pseudomonadota</taxon>
        <taxon>Alphaproteobacteria</taxon>
        <taxon>Hyphomicrobiales</taxon>
        <taxon>Phyllobacteriaceae</taxon>
        <taxon>Paramesorhizobium</taxon>
    </lineage>
</organism>
<sequence>MSTSLATMAQSIHMNSSFAAPLMLSEGNAADPLFDLWREWLAVHAETLRCCKRQQQLEAQLMAEAEIPRVEIILPERPKRFGIRGGGFRLLAQPIS</sequence>
<name>A0A135HTR4_9HYPH</name>
<dbReference type="EMBL" id="LNTU01000023">
    <property type="protein sequence ID" value="KXF76558.1"/>
    <property type="molecule type" value="Genomic_DNA"/>
</dbReference>
<gene>
    <name evidence="1" type="ORF">ATN84_10875</name>
</gene>